<proteinExistence type="predicted"/>
<dbReference type="Gene3D" id="3.60.15.10">
    <property type="entry name" value="Ribonuclease Z/Hydroxyacylglutathione hydrolase-like"/>
    <property type="match status" value="1"/>
</dbReference>
<dbReference type="InterPro" id="IPR050855">
    <property type="entry name" value="NDM-1-like"/>
</dbReference>
<keyword evidence="3" id="KW-1185">Reference proteome</keyword>
<evidence type="ECO:0000259" key="1">
    <source>
        <dbReference type="SMART" id="SM00849"/>
    </source>
</evidence>
<dbReference type="SMART" id="SM00849">
    <property type="entry name" value="Lactamase_B"/>
    <property type="match status" value="1"/>
</dbReference>
<dbReference type="PANTHER" id="PTHR42951:SF22">
    <property type="entry name" value="METALLO BETA-LACTAMASE SUPERFAMILY LIPOPROTEIN"/>
    <property type="match status" value="1"/>
</dbReference>
<evidence type="ECO:0000313" key="3">
    <source>
        <dbReference type="Proteomes" id="UP001597227"/>
    </source>
</evidence>
<dbReference type="EMBL" id="JBHUEK010000007">
    <property type="protein sequence ID" value="MFD1777715.1"/>
    <property type="molecule type" value="Genomic_DNA"/>
</dbReference>
<dbReference type="SUPFAM" id="SSF56281">
    <property type="entry name" value="Metallo-hydrolase/oxidoreductase"/>
    <property type="match status" value="1"/>
</dbReference>
<dbReference type="InterPro" id="IPR001279">
    <property type="entry name" value="Metallo-B-lactamas"/>
</dbReference>
<dbReference type="Proteomes" id="UP001597227">
    <property type="component" value="Unassembled WGS sequence"/>
</dbReference>
<reference evidence="3" key="1">
    <citation type="journal article" date="2019" name="Int. J. Syst. Evol. Microbiol.">
        <title>The Global Catalogue of Microorganisms (GCM) 10K type strain sequencing project: providing services to taxonomists for standard genome sequencing and annotation.</title>
        <authorList>
            <consortium name="The Broad Institute Genomics Platform"/>
            <consortium name="The Broad Institute Genome Sequencing Center for Infectious Disease"/>
            <person name="Wu L."/>
            <person name="Ma J."/>
        </authorList>
    </citation>
    <scope>NUCLEOTIDE SEQUENCE [LARGE SCALE GENOMIC DNA]</scope>
    <source>
        <strain evidence="3">CCUG 15531</strain>
    </source>
</reference>
<feature type="domain" description="Metallo-beta-lactamase" evidence="1">
    <location>
        <begin position="1"/>
        <end position="228"/>
    </location>
</feature>
<evidence type="ECO:0000313" key="2">
    <source>
        <dbReference type="EMBL" id="MFD1777715.1"/>
    </source>
</evidence>
<sequence length="318" mass="35899">MGNLTQLNERIFLIDAHDLGRKARTGSYIMKEEKITIVETSASPSIPYILEGLKELNIDPIDVQYIIVTHIHLDHAGGAGLLLQHCPNAKVVVHPKGARHLAEPSRLIAGAKAVYGKRFDSLFDPILPIPEEKLIVKSDQEELEIGRNCSLVFYDTPGHANHHFSIYDPVSNGIFTGDTIGIYYHELVKDNIELYLPSTSPNQFRPDAMLESAKRVNELGVSAIYFGHYGMSTNVNEVFDQLRLWLPIFVNAGKQSFIEHPSATEVEHKNFIKELILKEIRTYLDEKNVPRHHEVYEIISLDLDICAMGIVDSLHKEK</sequence>
<dbReference type="PANTHER" id="PTHR42951">
    <property type="entry name" value="METALLO-BETA-LACTAMASE DOMAIN-CONTAINING"/>
    <property type="match status" value="1"/>
</dbReference>
<dbReference type="RefSeq" id="WP_388035270.1">
    <property type="nucleotide sequence ID" value="NZ_JBHUEK010000007.1"/>
</dbReference>
<gene>
    <name evidence="2" type="ORF">ACFSFW_03480</name>
</gene>
<dbReference type="Pfam" id="PF00753">
    <property type="entry name" value="Lactamase_B"/>
    <property type="match status" value="1"/>
</dbReference>
<dbReference type="InterPro" id="IPR036866">
    <property type="entry name" value="RibonucZ/Hydroxyglut_hydro"/>
</dbReference>
<name>A0ABW4ML26_9BACI</name>
<organism evidence="2 3">
    <name type="scientific">Fredinandcohnia salidurans</name>
    <dbReference type="NCBI Taxonomy" id="2595041"/>
    <lineage>
        <taxon>Bacteria</taxon>
        <taxon>Bacillati</taxon>
        <taxon>Bacillota</taxon>
        <taxon>Bacilli</taxon>
        <taxon>Bacillales</taxon>
        <taxon>Bacillaceae</taxon>
        <taxon>Fredinandcohnia</taxon>
    </lineage>
</organism>
<dbReference type="InterPro" id="IPR037482">
    <property type="entry name" value="ST1585_MBL-fold"/>
</dbReference>
<accession>A0ABW4ML26</accession>
<dbReference type="CDD" id="cd07726">
    <property type="entry name" value="ST1585-like_MBL-fold"/>
    <property type="match status" value="1"/>
</dbReference>
<protein>
    <submittedName>
        <fullName evidence="2">MBL fold metallo-hydrolase</fullName>
    </submittedName>
</protein>
<comment type="caution">
    <text evidence="2">The sequence shown here is derived from an EMBL/GenBank/DDBJ whole genome shotgun (WGS) entry which is preliminary data.</text>
</comment>